<feature type="domain" description="TLC" evidence="12">
    <location>
        <begin position="192"/>
        <end position="408"/>
    </location>
</feature>
<dbReference type="EMBL" id="LK052922">
    <property type="protein sequence ID" value="CDR47770.1"/>
    <property type="molecule type" value="Genomic_DNA"/>
</dbReference>
<sequence>MADTPRLKSQRPSNQFHLNNNTTIKLYQLRPLKDSINPMASRRRTSSVGKIDLGDSVPGLAAQRTSKRSHRASASRVTQLSSKSSTDSEILSKIKTAYVELSYRHTWLTPFMILVVVYGAYFSSGNYTESNPLHMFVAISYQLEEGKDVYAKGWKDLCFVFYYMIFFTFLREFVMQCILRPLASVVGVKKPGKVKRFMEQAYSIFYYGISGPFGLYVMYGSDLWLFRTDTMYKTYPDITTEWLYKLFYLGQAAFWSQQSVLLILQVEKPRKDYHELIMHHIVTMLLIGCSYQFHFQKMGLAVYITMDVSDFFLAVSKVLNYLDSPFIGPWFALFVGSWIYLRHWVNLSILWSVLTEFKTIGPYTLNFATQQYKCWISQTITFILIGALQLVNIYWLVLILRIVYRFVFGLNAKDDRSDSEDEDQILDEHENIPESSKKTQ</sequence>
<evidence type="ECO:0000256" key="8">
    <source>
        <dbReference type="ARBA" id="ARBA00023180"/>
    </source>
</evidence>
<dbReference type="PhylomeDB" id="A0A061BL16"/>
<dbReference type="SMART" id="SM00724">
    <property type="entry name" value="TLC"/>
    <property type="match status" value="1"/>
</dbReference>
<keyword evidence="7 9" id="KW-0472">Membrane</keyword>
<evidence type="ECO:0000256" key="3">
    <source>
        <dbReference type="ARBA" id="ARBA00022679"/>
    </source>
</evidence>
<feature type="transmembrane region" description="Helical" evidence="11">
    <location>
        <begin position="204"/>
        <end position="226"/>
    </location>
</feature>
<feature type="region of interest" description="Disordered" evidence="10">
    <location>
        <begin position="61"/>
        <end position="80"/>
    </location>
</feature>
<feature type="transmembrane region" description="Helical" evidence="11">
    <location>
        <begin position="326"/>
        <end position="345"/>
    </location>
</feature>
<protein>
    <submittedName>
        <fullName evidence="13">CYFA0S37e00452g1_1</fullName>
    </submittedName>
</protein>
<comment type="subcellular location">
    <subcellularLocation>
        <location evidence="1">Endoplasmic reticulum membrane</location>
        <topology evidence="1">Multi-pass membrane protein</topology>
    </subcellularLocation>
</comment>
<keyword evidence="3" id="KW-0808">Transferase</keyword>
<dbReference type="Pfam" id="PF03798">
    <property type="entry name" value="TRAM_LAG1_CLN8"/>
    <property type="match status" value="1"/>
</dbReference>
<evidence type="ECO:0000256" key="9">
    <source>
        <dbReference type="PROSITE-ProRule" id="PRU00205"/>
    </source>
</evidence>
<dbReference type="PROSITE" id="PS50922">
    <property type="entry name" value="TLC"/>
    <property type="match status" value="1"/>
</dbReference>
<evidence type="ECO:0000256" key="5">
    <source>
        <dbReference type="ARBA" id="ARBA00022824"/>
    </source>
</evidence>
<evidence type="ECO:0000256" key="1">
    <source>
        <dbReference type="ARBA" id="ARBA00004477"/>
    </source>
</evidence>
<name>A0A061BL16_CYBFA</name>
<evidence type="ECO:0000313" key="13">
    <source>
        <dbReference type="EMBL" id="CDR47770.1"/>
    </source>
</evidence>
<dbReference type="PANTHER" id="PTHR12560">
    <property type="entry name" value="LONGEVITY ASSURANCE FACTOR 1 LAG1"/>
    <property type="match status" value="1"/>
</dbReference>
<evidence type="ECO:0000256" key="6">
    <source>
        <dbReference type="ARBA" id="ARBA00022989"/>
    </source>
</evidence>
<dbReference type="VEuPathDB" id="FungiDB:BON22_3585"/>
<comment type="similarity">
    <text evidence="2">Belongs to the sphingosine N-acyltransferase family.</text>
</comment>
<evidence type="ECO:0000259" key="12">
    <source>
        <dbReference type="PROSITE" id="PS50922"/>
    </source>
</evidence>
<gene>
    <name evidence="13" type="ORF">CYFA0S_37e00452g</name>
</gene>
<keyword evidence="6 11" id="KW-1133">Transmembrane helix</keyword>
<evidence type="ECO:0000256" key="7">
    <source>
        <dbReference type="ARBA" id="ARBA00023136"/>
    </source>
</evidence>
<dbReference type="GO" id="GO:0050291">
    <property type="term" value="F:sphingosine N-acyltransferase activity"/>
    <property type="evidence" value="ECO:0007669"/>
    <property type="project" value="InterPro"/>
</dbReference>
<dbReference type="InterPro" id="IPR016439">
    <property type="entry name" value="Lag1/Lac1-like"/>
</dbReference>
<accession>A0A061BL16</accession>
<keyword evidence="8" id="KW-0325">Glycoprotein</keyword>
<feature type="region of interest" description="Disordered" evidence="10">
    <location>
        <begin position="414"/>
        <end position="440"/>
    </location>
</feature>
<reference evidence="13" key="1">
    <citation type="journal article" date="2014" name="Genome Announc.">
        <title>Genome sequence of the yeast Cyberlindnera fabianii (Hansenula fabianii).</title>
        <authorList>
            <person name="Freel K.C."/>
            <person name="Sarilar V."/>
            <person name="Neuveglise C."/>
            <person name="Devillers H."/>
            <person name="Friedrich A."/>
            <person name="Schacherer J."/>
        </authorList>
    </citation>
    <scope>NUCLEOTIDE SEQUENCE</scope>
    <source>
        <strain evidence="13">YJS4271</strain>
    </source>
</reference>
<organism evidence="13">
    <name type="scientific">Cyberlindnera fabianii</name>
    <name type="common">Yeast</name>
    <name type="synonym">Hansenula fabianii</name>
    <dbReference type="NCBI Taxonomy" id="36022"/>
    <lineage>
        <taxon>Eukaryota</taxon>
        <taxon>Fungi</taxon>
        <taxon>Dikarya</taxon>
        <taxon>Ascomycota</taxon>
        <taxon>Saccharomycotina</taxon>
        <taxon>Saccharomycetes</taxon>
        <taxon>Phaffomycetales</taxon>
        <taxon>Phaffomycetaceae</taxon>
        <taxon>Cyberlindnera</taxon>
    </lineage>
</organism>
<feature type="compositionally biased region" description="Basic and acidic residues" evidence="10">
    <location>
        <begin position="426"/>
        <end position="440"/>
    </location>
</feature>
<evidence type="ECO:0000256" key="11">
    <source>
        <dbReference type="SAM" id="Phobius"/>
    </source>
</evidence>
<dbReference type="GO" id="GO:0005789">
    <property type="term" value="C:endoplasmic reticulum membrane"/>
    <property type="evidence" value="ECO:0007669"/>
    <property type="project" value="UniProtKB-SubCell"/>
</dbReference>
<dbReference type="PANTHER" id="PTHR12560:SF11">
    <property type="entry name" value="CERAMIDE SYNTHASE LAC1-RELATED"/>
    <property type="match status" value="1"/>
</dbReference>
<feature type="transmembrane region" description="Helical" evidence="11">
    <location>
        <begin position="105"/>
        <end position="123"/>
    </location>
</feature>
<proteinExistence type="inferred from homology"/>
<dbReference type="OrthoDB" id="3053196at2759"/>
<dbReference type="AlphaFoldDB" id="A0A061BL16"/>
<keyword evidence="5" id="KW-0256">Endoplasmic reticulum</keyword>
<evidence type="ECO:0000256" key="4">
    <source>
        <dbReference type="ARBA" id="ARBA00022692"/>
    </source>
</evidence>
<dbReference type="GO" id="GO:0046513">
    <property type="term" value="P:ceramide biosynthetic process"/>
    <property type="evidence" value="ECO:0007669"/>
    <property type="project" value="InterPro"/>
</dbReference>
<evidence type="ECO:0000256" key="2">
    <source>
        <dbReference type="ARBA" id="ARBA00009808"/>
    </source>
</evidence>
<feature type="transmembrane region" description="Helical" evidence="11">
    <location>
        <begin position="246"/>
        <end position="264"/>
    </location>
</feature>
<feature type="transmembrane region" description="Helical" evidence="11">
    <location>
        <begin position="276"/>
        <end position="294"/>
    </location>
</feature>
<feature type="transmembrane region" description="Helical" evidence="11">
    <location>
        <begin position="380"/>
        <end position="404"/>
    </location>
</feature>
<dbReference type="InterPro" id="IPR006634">
    <property type="entry name" value="TLC-dom"/>
</dbReference>
<feature type="transmembrane region" description="Helical" evidence="11">
    <location>
        <begin position="160"/>
        <end position="183"/>
    </location>
</feature>
<keyword evidence="4 9" id="KW-0812">Transmembrane</keyword>
<evidence type="ECO:0000256" key="10">
    <source>
        <dbReference type="SAM" id="MobiDB-lite"/>
    </source>
</evidence>